<feature type="transmembrane region" description="Helical" evidence="1">
    <location>
        <begin position="6"/>
        <end position="23"/>
    </location>
</feature>
<evidence type="ECO:0008006" key="4">
    <source>
        <dbReference type="Google" id="ProtNLM"/>
    </source>
</evidence>
<dbReference type="EMBL" id="SIRE01000022">
    <property type="protein sequence ID" value="TBL72986.1"/>
    <property type="molecule type" value="Genomic_DNA"/>
</dbReference>
<evidence type="ECO:0000313" key="3">
    <source>
        <dbReference type="Proteomes" id="UP000293142"/>
    </source>
</evidence>
<keyword evidence="1" id="KW-1133">Transmembrane helix</keyword>
<sequence>MIVGLLWIFGCYAAGIALVHWMHRVSKPKHRRNLTHYVLMTRNNGLHMEWYLRSLYFFSGMKGRNISVTVVDEGSSDETLEIVRRIGSEKEVEILIKNGIDAIDDVMTDHFDEHVVVVRLSEVTDVRDMPLLMQ</sequence>
<keyword evidence="1" id="KW-0812">Transmembrane</keyword>
<accession>A0A4Q9DMG6</accession>
<keyword evidence="3" id="KW-1185">Reference proteome</keyword>
<evidence type="ECO:0000313" key="2">
    <source>
        <dbReference type="EMBL" id="TBL72986.1"/>
    </source>
</evidence>
<organism evidence="2 3">
    <name type="scientific">Paenibacillus thalictri</name>
    <dbReference type="NCBI Taxonomy" id="2527873"/>
    <lineage>
        <taxon>Bacteria</taxon>
        <taxon>Bacillati</taxon>
        <taxon>Bacillota</taxon>
        <taxon>Bacilli</taxon>
        <taxon>Bacillales</taxon>
        <taxon>Paenibacillaceae</taxon>
        <taxon>Paenibacillus</taxon>
    </lineage>
</organism>
<protein>
    <recommendedName>
        <fullName evidence="4">Glycosyltransferase</fullName>
    </recommendedName>
</protein>
<reference evidence="2 3" key="1">
    <citation type="submission" date="2019-02" db="EMBL/GenBank/DDBJ databases">
        <title>Paenibacillus sp. nov., isolated from surface-sterilized tissue of Thalictrum simplex L.</title>
        <authorList>
            <person name="Tuo L."/>
        </authorList>
    </citation>
    <scope>NUCLEOTIDE SEQUENCE [LARGE SCALE GENOMIC DNA]</scope>
    <source>
        <strain evidence="2 3">N2SHLJ1</strain>
    </source>
</reference>
<dbReference type="Proteomes" id="UP000293142">
    <property type="component" value="Unassembled WGS sequence"/>
</dbReference>
<evidence type="ECO:0000256" key="1">
    <source>
        <dbReference type="SAM" id="Phobius"/>
    </source>
</evidence>
<name>A0A4Q9DMG6_9BACL</name>
<dbReference type="RefSeq" id="WP_131016705.1">
    <property type="nucleotide sequence ID" value="NZ_SIRE01000022.1"/>
</dbReference>
<keyword evidence="1" id="KW-0472">Membrane</keyword>
<gene>
    <name evidence="2" type="ORF">EYB31_27555</name>
</gene>
<dbReference type="AlphaFoldDB" id="A0A4Q9DMG6"/>
<comment type="caution">
    <text evidence="2">The sequence shown here is derived from an EMBL/GenBank/DDBJ whole genome shotgun (WGS) entry which is preliminary data.</text>
</comment>
<proteinExistence type="predicted"/>
<dbReference type="OrthoDB" id="2990399at2"/>